<keyword evidence="2" id="KW-1185">Reference proteome</keyword>
<dbReference type="EMBL" id="MU971404">
    <property type="protein sequence ID" value="KAK9235768.1"/>
    <property type="molecule type" value="Genomic_DNA"/>
</dbReference>
<protein>
    <submittedName>
        <fullName evidence="1">Uncharacterized protein</fullName>
    </submittedName>
</protein>
<evidence type="ECO:0000313" key="1">
    <source>
        <dbReference type="EMBL" id="KAK9235768.1"/>
    </source>
</evidence>
<name>A0ACC3SVS1_LIPKO</name>
<sequence length="229" mass="26288">MDDIRRVTFSKTEVELQEIIDKMSSKYPADWMSYLKEQWLDGEMKKCWLEQYIRHNVNFGYSTTSPVEASHHAMKAGMLSASATLHASALRLLEHDAWSEQLKDIAKSSENFRIPLSIHRRTELTNLITRISVSALRIIEKEITKVAEGYDLSTPCQCTAKERFLLPCRHDIILGQPILLDAIHARWRVDLPSTVDDICGEWEPCSTEELEALLDPPRDAPRKGRPRKS</sequence>
<comment type="caution">
    <text evidence="1">The sequence shown here is derived from an EMBL/GenBank/DDBJ whole genome shotgun (WGS) entry which is preliminary data.</text>
</comment>
<proteinExistence type="predicted"/>
<dbReference type="Proteomes" id="UP001433508">
    <property type="component" value="Unassembled WGS sequence"/>
</dbReference>
<gene>
    <name evidence="1" type="ORF">V1525DRAFT_347577</name>
</gene>
<organism evidence="1 2">
    <name type="scientific">Lipomyces kononenkoae</name>
    <name type="common">Yeast</name>
    <dbReference type="NCBI Taxonomy" id="34357"/>
    <lineage>
        <taxon>Eukaryota</taxon>
        <taxon>Fungi</taxon>
        <taxon>Dikarya</taxon>
        <taxon>Ascomycota</taxon>
        <taxon>Saccharomycotina</taxon>
        <taxon>Lipomycetes</taxon>
        <taxon>Lipomycetales</taxon>
        <taxon>Lipomycetaceae</taxon>
        <taxon>Lipomyces</taxon>
    </lineage>
</organism>
<reference evidence="2" key="1">
    <citation type="journal article" date="2024" name="Front. Bioeng. Biotechnol.">
        <title>Genome-scale model development and genomic sequencing of the oleaginous clade Lipomyces.</title>
        <authorList>
            <person name="Czajka J.J."/>
            <person name="Han Y."/>
            <person name="Kim J."/>
            <person name="Mondo S.J."/>
            <person name="Hofstad B.A."/>
            <person name="Robles A."/>
            <person name="Haridas S."/>
            <person name="Riley R."/>
            <person name="LaButti K."/>
            <person name="Pangilinan J."/>
            <person name="Andreopoulos W."/>
            <person name="Lipzen A."/>
            <person name="Yan J."/>
            <person name="Wang M."/>
            <person name="Ng V."/>
            <person name="Grigoriev I.V."/>
            <person name="Spatafora J.W."/>
            <person name="Magnuson J.K."/>
            <person name="Baker S.E."/>
            <person name="Pomraning K.R."/>
        </authorList>
    </citation>
    <scope>NUCLEOTIDE SEQUENCE [LARGE SCALE GENOMIC DNA]</scope>
    <source>
        <strain evidence="2">CBS 7786</strain>
    </source>
</reference>
<evidence type="ECO:0000313" key="2">
    <source>
        <dbReference type="Proteomes" id="UP001433508"/>
    </source>
</evidence>
<accession>A0ACC3SVS1</accession>